<dbReference type="PANTHER" id="PTHR30532:SF28">
    <property type="entry name" value="PETROBACTIN-BINDING PROTEIN YCLQ"/>
    <property type="match status" value="1"/>
</dbReference>
<gene>
    <name evidence="7" type="ORF">GCM10010145_38300</name>
</gene>
<dbReference type="CDD" id="cd01146">
    <property type="entry name" value="FhuD"/>
    <property type="match status" value="1"/>
</dbReference>
<organism evidence="7 8">
    <name type="scientific">Streptomyces ruber</name>
    <dbReference type="NCBI Taxonomy" id="83378"/>
    <lineage>
        <taxon>Bacteria</taxon>
        <taxon>Bacillati</taxon>
        <taxon>Actinomycetota</taxon>
        <taxon>Actinomycetes</taxon>
        <taxon>Kitasatosporales</taxon>
        <taxon>Streptomycetaceae</taxon>
        <taxon>Streptomyces</taxon>
    </lineage>
</organism>
<keyword evidence="4 5" id="KW-0732">Signal</keyword>
<dbReference type="RefSeq" id="WP_189218069.1">
    <property type="nucleotide sequence ID" value="NZ_BMQK01000008.1"/>
</dbReference>
<feature type="domain" description="Fe/B12 periplasmic-binding" evidence="6">
    <location>
        <begin position="66"/>
        <end position="342"/>
    </location>
</feature>
<dbReference type="Proteomes" id="UP000620156">
    <property type="component" value="Unassembled WGS sequence"/>
</dbReference>
<name>A0A918EUQ4_9ACTN</name>
<evidence type="ECO:0000256" key="1">
    <source>
        <dbReference type="ARBA" id="ARBA00004196"/>
    </source>
</evidence>
<keyword evidence="8" id="KW-1185">Reference proteome</keyword>
<evidence type="ECO:0000256" key="5">
    <source>
        <dbReference type="SAM" id="SignalP"/>
    </source>
</evidence>
<evidence type="ECO:0000256" key="3">
    <source>
        <dbReference type="ARBA" id="ARBA00022448"/>
    </source>
</evidence>
<accession>A0A918EUQ4</accession>
<dbReference type="GO" id="GO:1901678">
    <property type="term" value="P:iron coordination entity transport"/>
    <property type="evidence" value="ECO:0007669"/>
    <property type="project" value="UniProtKB-ARBA"/>
</dbReference>
<evidence type="ECO:0000259" key="6">
    <source>
        <dbReference type="PROSITE" id="PS50983"/>
    </source>
</evidence>
<dbReference type="InterPro" id="IPR002491">
    <property type="entry name" value="ABC_transptr_periplasmic_BD"/>
</dbReference>
<reference evidence="7" key="2">
    <citation type="submission" date="2020-09" db="EMBL/GenBank/DDBJ databases">
        <authorList>
            <person name="Sun Q."/>
            <person name="Ohkuma M."/>
        </authorList>
    </citation>
    <scope>NUCLEOTIDE SEQUENCE</scope>
    <source>
        <strain evidence="7">JCM 3131</strain>
    </source>
</reference>
<dbReference type="PROSITE" id="PS50983">
    <property type="entry name" value="FE_B12_PBP"/>
    <property type="match status" value="1"/>
</dbReference>
<reference evidence="7" key="1">
    <citation type="journal article" date="2014" name="Int. J. Syst. Evol. Microbiol.">
        <title>Complete genome sequence of Corynebacterium casei LMG S-19264T (=DSM 44701T), isolated from a smear-ripened cheese.</title>
        <authorList>
            <consortium name="US DOE Joint Genome Institute (JGI-PGF)"/>
            <person name="Walter F."/>
            <person name="Albersmeier A."/>
            <person name="Kalinowski J."/>
            <person name="Ruckert C."/>
        </authorList>
    </citation>
    <scope>NUCLEOTIDE SEQUENCE</scope>
    <source>
        <strain evidence="7">JCM 3131</strain>
    </source>
</reference>
<dbReference type="PROSITE" id="PS51257">
    <property type="entry name" value="PROKAR_LIPOPROTEIN"/>
    <property type="match status" value="1"/>
</dbReference>
<evidence type="ECO:0000313" key="7">
    <source>
        <dbReference type="EMBL" id="GGQ64788.1"/>
    </source>
</evidence>
<proteinExistence type="inferred from homology"/>
<dbReference type="SUPFAM" id="SSF53807">
    <property type="entry name" value="Helical backbone' metal receptor"/>
    <property type="match status" value="1"/>
</dbReference>
<comment type="subcellular location">
    <subcellularLocation>
        <location evidence="1">Cell envelope</location>
    </subcellularLocation>
</comment>
<keyword evidence="3" id="KW-0813">Transport</keyword>
<feature type="signal peptide" evidence="5">
    <location>
        <begin position="1"/>
        <end position="27"/>
    </location>
</feature>
<dbReference type="AlphaFoldDB" id="A0A918EUQ4"/>
<dbReference type="EMBL" id="BMQK01000008">
    <property type="protein sequence ID" value="GGQ64788.1"/>
    <property type="molecule type" value="Genomic_DNA"/>
</dbReference>
<dbReference type="Pfam" id="PF01497">
    <property type="entry name" value="Peripla_BP_2"/>
    <property type="match status" value="1"/>
</dbReference>
<evidence type="ECO:0000256" key="2">
    <source>
        <dbReference type="ARBA" id="ARBA00008814"/>
    </source>
</evidence>
<feature type="chain" id="PRO_5036688882" evidence="5">
    <location>
        <begin position="28"/>
        <end position="347"/>
    </location>
</feature>
<dbReference type="PANTHER" id="PTHR30532">
    <property type="entry name" value="IRON III DICITRATE-BINDING PERIPLASMIC PROTEIN"/>
    <property type="match status" value="1"/>
</dbReference>
<evidence type="ECO:0000313" key="8">
    <source>
        <dbReference type="Proteomes" id="UP000620156"/>
    </source>
</evidence>
<protein>
    <submittedName>
        <fullName evidence="7">Iron-siderophore ABC transporter substrate-binding protein</fullName>
    </submittedName>
</protein>
<dbReference type="Gene3D" id="3.40.50.1980">
    <property type="entry name" value="Nitrogenase molybdenum iron protein domain"/>
    <property type="match status" value="2"/>
</dbReference>
<sequence>MLNASGRRPRRALAAVAIASVMLAVSACGGGEESGTSSAGGDAGGAFPVSIKSALGTATIEKAPERIVTLGQGSAETAIALGHTPVGVEEYAWGSDDSGYLPWIKEAVEEKGDELPEQFAGGEQLDIEAITELAPDLILAPWSGITQKQYDVLKDIAPTVAYPDQAWSTDWDQQIEIVAKAVGEPEQADKLIADIKKQLADAAKTRPDYANYQFSYIYTSGPGTLGVFSSTEQRVEMVKSLGLKVDPVVDTFEETEGTDSSLIGLENADKLNDSDLLFTFYTDEKTRKEIEAQPLYAAMPAVKKGALVYSDDYSFVTASSMLNPLTVPYSIERYLPIIDKAIEKAGK</sequence>
<evidence type="ECO:0000256" key="4">
    <source>
        <dbReference type="ARBA" id="ARBA00022729"/>
    </source>
</evidence>
<dbReference type="GO" id="GO:0030288">
    <property type="term" value="C:outer membrane-bounded periplasmic space"/>
    <property type="evidence" value="ECO:0007669"/>
    <property type="project" value="TreeGrafter"/>
</dbReference>
<dbReference type="InterPro" id="IPR051313">
    <property type="entry name" value="Bact_iron-sidero_bind"/>
</dbReference>
<comment type="caution">
    <text evidence="7">The sequence shown here is derived from an EMBL/GenBank/DDBJ whole genome shotgun (WGS) entry which is preliminary data.</text>
</comment>
<comment type="similarity">
    <text evidence="2">Belongs to the bacterial solute-binding protein 8 family.</text>
</comment>